<evidence type="ECO:0000256" key="6">
    <source>
        <dbReference type="ARBA" id="ARBA00022968"/>
    </source>
</evidence>
<protein>
    <submittedName>
        <fullName evidence="13">(California timema) hypothetical protein</fullName>
    </submittedName>
</protein>
<evidence type="ECO:0000256" key="12">
    <source>
        <dbReference type="SAM" id="Phobius"/>
    </source>
</evidence>
<keyword evidence="5 12" id="KW-0812">Transmembrane</keyword>
<dbReference type="EMBL" id="OE181633">
    <property type="protein sequence ID" value="CAD7573468.1"/>
    <property type="molecule type" value="Genomic_DNA"/>
</dbReference>
<dbReference type="InterPro" id="IPR002659">
    <property type="entry name" value="Glyco_trans_31"/>
</dbReference>
<comment type="similarity">
    <text evidence="2">Belongs to the glycosyltransferase 31 family.</text>
</comment>
<dbReference type="GO" id="GO:0006493">
    <property type="term" value="P:protein O-linked glycosylation"/>
    <property type="evidence" value="ECO:0007669"/>
    <property type="project" value="TreeGrafter"/>
</dbReference>
<keyword evidence="10" id="KW-0325">Glycoprotein</keyword>
<accession>A0A7R9J6C2</accession>
<feature type="region of interest" description="Disordered" evidence="11">
    <location>
        <begin position="545"/>
        <end position="572"/>
    </location>
</feature>
<dbReference type="GO" id="GO:0000139">
    <property type="term" value="C:Golgi membrane"/>
    <property type="evidence" value="ECO:0007669"/>
    <property type="project" value="UniProtKB-SubCell"/>
</dbReference>
<gene>
    <name evidence="13" type="ORF">TCMB3V08_LOCUS6106</name>
</gene>
<keyword evidence="4" id="KW-0808">Transferase</keyword>
<comment type="subcellular location">
    <subcellularLocation>
        <location evidence="1">Golgi apparatus membrane</location>
        <topology evidence="1">Single-pass type II membrane protein</topology>
    </subcellularLocation>
</comment>
<evidence type="ECO:0000256" key="3">
    <source>
        <dbReference type="ARBA" id="ARBA00022676"/>
    </source>
</evidence>
<evidence type="ECO:0000313" key="13">
    <source>
        <dbReference type="EMBL" id="CAD7573468.1"/>
    </source>
</evidence>
<proteinExistence type="inferred from homology"/>
<evidence type="ECO:0000256" key="2">
    <source>
        <dbReference type="ARBA" id="ARBA00008661"/>
    </source>
</evidence>
<evidence type="ECO:0000256" key="8">
    <source>
        <dbReference type="ARBA" id="ARBA00023034"/>
    </source>
</evidence>
<evidence type="ECO:0000256" key="4">
    <source>
        <dbReference type="ARBA" id="ARBA00022679"/>
    </source>
</evidence>
<organism evidence="13">
    <name type="scientific">Timema californicum</name>
    <name type="common">California timema</name>
    <name type="synonym">Walking stick</name>
    <dbReference type="NCBI Taxonomy" id="61474"/>
    <lineage>
        <taxon>Eukaryota</taxon>
        <taxon>Metazoa</taxon>
        <taxon>Ecdysozoa</taxon>
        <taxon>Arthropoda</taxon>
        <taxon>Hexapoda</taxon>
        <taxon>Insecta</taxon>
        <taxon>Pterygota</taxon>
        <taxon>Neoptera</taxon>
        <taxon>Polyneoptera</taxon>
        <taxon>Phasmatodea</taxon>
        <taxon>Timematodea</taxon>
        <taxon>Timematoidea</taxon>
        <taxon>Timematidae</taxon>
        <taxon>Timema</taxon>
    </lineage>
</organism>
<evidence type="ECO:0000256" key="1">
    <source>
        <dbReference type="ARBA" id="ARBA00004323"/>
    </source>
</evidence>
<feature type="compositionally biased region" description="Basic residues" evidence="11">
    <location>
        <begin position="556"/>
        <end position="572"/>
    </location>
</feature>
<keyword evidence="3" id="KW-0328">Glycosyltransferase</keyword>
<dbReference type="FunFam" id="3.90.550.50:FF:000001">
    <property type="entry name" value="Hexosyltransferase"/>
    <property type="match status" value="1"/>
</dbReference>
<dbReference type="AlphaFoldDB" id="A0A7R9J6C2"/>
<keyword evidence="8" id="KW-0333">Golgi apparatus</keyword>
<evidence type="ECO:0000256" key="10">
    <source>
        <dbReference type="ARBA" id="ARBA00023180"/>
    </source>
</evidence>
<dbReference type="PANTHER" id="PTHR11214">
    <property type="entry name" value="BETA-1,3-N-ACETYLGLUCOSAMINYLTRANSFERASE"/>
    <property type="match status" value="1"/>
</dbReference>
<reference evidence="13" key="1">
    <citation type="submission" date="2020-11" db="EMBL/GenBank/DDBJ databases">
        <authorList>
            <person name="Tran Van P."/>
        </authorList>
    </citation>
    <scope>NUCLEOTIDE SEQUENCE</scope>
</reference>
<feature type="compositionally biased region" description="Low complexity" evidence="11">
    <location>
        <begin position="7"/>
        <end position="35"/>
    </location>
</feature>
<evidence type="ECO:0000256" key="7">
    <source>
        <dbReference type="ARBA" id="ARBA00022989"/>
    </source>
</evidence>
<evidence type="ECO:0000256" key="5">
    <source>
        <dbReference type="ARBA" id="ARBA00022692"/>
    </source>
</evidence>
<name>A0A7R9J6C2_TIMCA</name>
<evidence type="ECO:0000256" key="11">
    <source>
        <dbReference type="SAM" id="MobiDB-lite"/>
    </source>
</evidence>
<sequence length="572" mass="64828">MRDLYDSKSLQKSSSLPSQGLSEIQSLQSQSLQESKTLPSRAVKRARAYRPSAFKKARDGYSNTQENDNQEVISVGLTGGCEDNENFDGIAKDDPPEVHDADIVQADLTTAYTNQRFIKNWVERIKMKRFFSLFLKQSSMEKMAMLYEVRPINPRHVAELHHRKYLRCFTICFASLFILLLLYLPAYHQARSRDSDAHSETSLRLKPGSLSHQQRKVTNYIQQLTIMRKSRGDMKLKKELKKSKRRLLSKVNRKAALQGWSLNTSRDVRHYVLPDNMTALIPQPEICAAKIFLLVVICSAVANLEARAAIRDTWGSSPIVTNTSLGIKVAFLLGDTDNSTIQEQVDEESAQYGDVIQEGFLDTYNNLTLKSVMLLKWVTTYCQTAIPSYVMKTDDDMFVNVDNLYRLLHVRSVGTSLLVGSLICSARPISDTRSKYAPKYMYSGRIYPNYLSGTGYIMSGDTVGRLYRAALTIPLFHLEDVYVTGMVARAAGIRPRDNPSFTYARRRLDPCLYRHPSVVTSHRLTPAELRRIWGLMRSPDLDCTGFTPPTTSTRSPGKHKNVASVRKSNKCF</sequence>
<dbReference type="Pfam" id="PF01762">
    <property type="entry name" value="Galactosyl_T"/>
    <property type="match status" value="1"/>
</dbReference>
<keyword evidence="7 12" id="KW-1133">Transmembrane helix</keyword>
<keyword evidence="6" id="KW-0735">Signal-anchor</keyword>
<dbReference type="Gene3D" id="3.90.550.50">
    <property type="match status" value="1"/>
</dbReference>
<dbReference type="GO" id="GO:0016758">
    <property type="term" value="F:hexosyltransferase activity"/>
    <property type="evidence" value="ECO:0007669"/>
    <property type="project" value="InterPro"/>
</dbReference>
<feature type="transmembrane region" description="Helical" evidence="12">
    <location>
        <begin position="165"/>
        <end position="184"/>
    </location>
</feature>
<evidence type="ECO:0000256" key="9">
    <source>
        <dbReference type="ARBA" id="ARBA00023136"/>
    </source>
</evidence>
<dbReference type="PANTHER" id="PTHR11214:SF314">
    <property type="entry name" value="HEXOSYLTRANSFERASE"/>
    <property type="match status" value="1"/>
</dbReference>
<keyword evidence="9 12" id="KW-0472">Membrane</keyword>
<feature type="region of interest" description="Disordered" evidence="11">
    <location>
        <begin position="1"/>
        <end position="49"/>
    </location>
</feature>